<sequence length="332" mass="36800">MLKLGYKIAPEQFPPSEMLEQVITAEKAGFESIAASDHFHPWSEDGQSCFIWSWLGAAAACTKSIELGTGLTCPILRYNPAIIAQAAATMSSLAGGRTYLAVGTGEALNEYPVTLEWPEYEERQMRMIEAVKLIRDLWTGEKISFDGCYYRTKEAKLYTLPKNDIPIYISSLVPESAYVAGYYGDGLLTVGGKPDMQVYERILSEFEKGAKDSGKSPENLPKAVELFVDYGTDPEASIKNVMKYWAGAFIPALFVNKIYTPEMSAQNGQVVGPDIIRKQSCFSEDPEDHIKFAKKYIDLGFTHLYFHSAASDQVAFLEAYGKDVLPAIKEIG</sequence>
<dbReference type="STRING" id="523844.MSTHT_0039"/>
<evidence type="ECO:0000313" key="4">
    <source>
        <dbReference type="Proteomes" id="UP000066529"/>
    </source>
</evidence>
<dbReference type="GeneID" id="41601991"/>
<dbReference type="PANTHER" id="PTHR43244">
    <property type="match status" value="1"/>
</dbReference>
<dbReference type="EMBL" id="CP009501">
    <property type="protein sequence ID" value="AKB11797.1"/>
    <property type="molecule type" value="Genomic_DNA"/>
</dbReference>
<dbReference type="PANTHER" id="PTHR43244:SF1">
    <property type="entry name" value="5,10-METHYLENETETRAHYDROMETHANOPTERIN REDUCTASE"/>
    <property type="match status" value="1"/>
</dbReference>
<dbReference type="RefSeq" id="WP_048166070.1">
    <property type="nucleotide sequence ID" value="NZ_CP009501.1"/>
</dbReference>
<feature type="domain" description="Luciferase-like" evidence="2">
    <location>
        <begin position="10"/>
        <end position="303"/>
    </location>
</feature>
<dbReference type="NCBIfam" id="TIGR03557">
    <property type="entry name" value="F420_G6P_family"/>
    <property type="match status" value="1"/>
</dbReference>
<evidence type="ECO:0000313" key="3">
    <source>
        <dbReference type="EMBL" id="AKB11797.1"/>
    </source>
</evidence>
<dbReference type="PATRIC" id="fig|523844.20.peg.51"/>
<dbReference type="SUPFAM" id="SSF51679">
    <property type="entry name" value="Bacterial luciferase-like"/>
    <property type="match status" value="1"/>
</dbReference>
<dbReference type="InterPro" id="IPR036661">
    <property type="entry name" value="Luciferase-like_sf"/>
</dbReference>
<reference evidence="3 4" key="1">
    <citation type="submission" date="2014-07" db="EMBL/GenBank/DDBJ databases">
        <title>Methanogenic archaea and the global carbon cycle.</title>
        <authorList>
            <person name="Henriksen J.R."/>
            <person name="Luke J."/>
            <person name="Reinhart S."/>
            <person name="Benedict M.N."/>
            <person name="Youngblut N.D."/>
            <person name="Metcalf M.E."/>
            <person name="Whitaker R.J."/>
            <person name="Metcalf W.W."/>
        </authorList>
    </citation>
    <scope>NUCLEOTIDE SEQUENCE [LARGE SCALE GENOMIC DNA]</scope>
    <source>
        <strain evidence="4">ATCC 43570 / DSM 1825 / OCM 12 / VKM B-1830 / TM-1</strain>
    </source>
</reference>
<organism evidence="3 4">
    <name type="scientific">Methanosarcina thermophila (strain ATCC 43570 / DSM 1825 / OCM 12 / VKM B-1830 / TM-1)</name>
    <dbReference type="NCBI Taxonomy" id="523844"/>
    <lineage>
        <taxon>Archaea</taxon>
        <taxon>Methanobacteriati</taxon>
        <taxon>Methanobacteriota</taxon>
        <taxon>Stenosarchaea group</taxon>
        <taxon>Methanomicrobia</taxon>
        <taxon>Methanosarcinales</taxon>
        <taxon>Methanosarcinaceae</taxon>
        <taxon>Methanosarcina</taxon>
    </lineage>
</organism>
<dbReference type="HOGENOM" id="CLU_027853_4_0_2"/>
<dbReference type="InterPro" id="IPR011251">
    <property type="entry name" value="Luciferase-like_dom"/>
</dbReference>
<evidence type="ECO:0000259" key="2">
    <source>
        <dbReference type="Pfam" id="PF00296"/>
    </source>
</evidence>
<keyword evidence="1" id="KW-0560">Oxidoreductase</keyword>
<evidence type="ECO:0000256" key="1">
    <source>
        <dbReference type="ARBA" id="ARBA00023002"/>
    </source>
</evidence>
<protein>
    <submittedName>
        <fullName evidence="3">5,10-methylenetetrahydromethanopterin reductase</fullName>
    </submittedName>
</protein>
<dbReference type="KEGG" id="mthr:MSTHT_0039"/>
<dbReference type="AlphaFoldDB" id="A0A0E3KXV4"/>
<dbReference type="Pfam" id="PF00296">
    <property type="entry name" value="Bac_luciferase"/>
    <property type="match status" value="1"/>
</dbReference>
<dbReference type="GO" id="GO:0016705">
    <property type="term" value="F:oxidoreductase activity, acting on paired donors, with incorporation or reduction of molecular oxygen"/>
    <property type="evidence" value="ECO:0007669"/>
    <property type="project" value="InterPro"/>
</dbReference>
<dbReference type="Proteomes" id="UP000066529">
    <property type="component" value="Chromosome"/>
</dbReference>
<dbReference type="CDD" id="cd01097">
    <property type="entry name" value="Tetrahydromethanopterin_reductase"/>
    <property type="match status" value="1"/>
</dbReference>
<dbReference type="OrthoDB" id="7684at2157"/>
<gene>
    <name evidence="3" type="ORF">MSTHT_0039</name>
</gene>
<proteinExistence type="predicted"/>
<dbReference type="InterPro" id="IPR050564">
    <property type="entry name" value="F420-G6PD/mer"/>
</dbReference>
<accession>A0A0E3KXV4</accession>
<name>A0A0E3KXV4_METTT</name>
<dbReference type="Gene3D" id="3.20.20.30">
    <property type="entry name" value="Luciferase-like domain"/>
    <property type="match status" value="1"/>
</dbReference>
<dbReference type="InterPro" id="IPR019945">
    <property type="entry name" value="F420_G6P_DH-rel"/>
</dbReference>